<organism evidence="2 3">
    <name type="scientific">Euplotes crassus</name>
    <dbReference type="NCBI Taxonomy" id="5936"/>
    <lineage>
        <taxon>Eukaryota</taxon>
        <taxon>Sar</taxon>
        <taxon>Alveolata</taxon>
        <taxon>Ciliophora</taxon>
        <taxon>Intramacronucleata</taxon>
        <taxon>Spirotrichea</taxon>
        <taxon>Hypotrichia</taxon>
        <taxon>Euplotida</taxon>
        <taxon>Euplotidae</taxon>
        <taxon>Moneuplotes</taxon>
    </lineage>
</organism>
<dbReference type="AlphaFoldDB" id="A0AAD1Y1H9"/>
<evidence type="ECO:0000313" key="2">
    <source>
        <dbReference type="EMBL" id="CAI2382591.1"/>
    </source>
</evidence>
<accession>A0AAD1Y1H9</accession>
<protein>
    <submittedName>
        <fullName evidence="2">Uncharacterized protein</fullName>
    </submittedName>
</protein>
<comment type="caution">
    <text evidence="2">The sequence shown here is derived from an EMBL/GenBank/DDBJ whole genome shotgun (WGS) entry which is preliminary data.</text>
</comment>
<evidence type="ECO:0000256" key="1">
    <source>
        <dbReference type="SAM" id="Phobius"/>
    </source>
</evidence>
<dbReference type="Proteomes" id="UP001295684">
    <property type="component" value="Unassembled WGS sequence"/>
</dbReference>
<keyword evidence="1" id="KW-1133">Transmembrane helix</keyword>
<keyword evidence="1" id="KW-0472">Membrane</keyword>
<keyword evidence="3" id="KW-1185">Reference proteome</keyword>
<evidence type="ECO:0000313" key="3">
    <source>
        <dbReference type="Proteomes" id="UP001295684"/>
    </source>
</evidence>
<reference evidence="2" key="1">
    <citation type="submission" date="2023-07" db="EMBL/GenBank/DDBJ databases">
        <authorList>
            <consortium name="AG Swart"/>
            <person name="Singh M."/>
            <person name="Singh A."/>
            <person name="Seah K."/>
            <person name="Emmerich C."/>
        </authorList>
    </citation>
    <scope>NUCLEOTIDE SEQUENCE</scope>
    <source>
        <strain evidence="2">DP1</strain>
    </source>
</reference>
<proteinExistence type="predicted"/>
<sequence length="166" mass="19395">MAIVIGIVIGLGAAFYFTQPGQVQNEDIVRDIKYQKEQINSDKLTYEDEDFVEIINLLDEKSKDKSYNAVKRRFNQISNPDKRKKIKAMLTKEYNNGKNKKKRSLKEIEHEIDLFNSDRGSKDTMKFFGKIFCELIMVVVVVTVVYSVFLAKEDEMERIKNLVTIW</sequence>
<feature type="transmembrane region" description="Helical" evidence="1">
    <location>
        <begin position="127"/>
        <end position="149"/>
    </location>
</feature>
<gene>
    <name evidence="2" type="ORF">ECRASSUSDP1_LOCUS24069</name>
</gene>
<dbReference type="EMBL" id="CAMPGE010024776">
    <property type="protein sequence ID" value="CAI2382591.1"/>
    <property type="molecule type" value="Genomic_DNA"/>
</dbReference>
<name>A0AAD1Y1H9_EUPCR</name>
<keyword evidence="1" id="KW-0812">Transmembrane</keyword>